<keyword evidence="7 15" id="KW-0378">Hydrolase</keyword>
<keyword evidence="6 15" id="KW-0863">Zinc-finger</keyword>
<feature type="active site" description="Schiff-base intermediate with DNA" evidence="15">
    <location>
        <position position="2"/>
    </location>
</feature>
<comment type="caution">
    <text evidence="18">The sequence shown here is derived from an EMBL/GenBank/DDBJ whole genome shotgun (WGS) entry which is preliminary data.</text>
</comment>
<evidence type="ECO:0000256" key="2">
    <source>
        <dbReference type="ARBA" id="ARBA00009409"/>
    </source>
</evidence>
<evidence type="ECO:0000256" key="4">
    <source>
        <dbReference type="ARBA" id="ARBA00022723"/>
    </source>
</evidence>
<dbReference type="InterPro" id="IPR035937">
    <property type="entry name" value="FPG_N"/>
</dbReference>
<dbReference type="InterPro" id="IPR000214">
    <property type="entry name" value="Znf_DNA_glyclase/AP_lyase"/>
</dbReference>
<evidence type="ECO:0000256" key="9">
    <source>
        <dbReference type="ARBA" id="ARBA00023125"/>
    </source>
</evidence>
<dbReference type="Gene3D" id="3.20.190.10">
    <property type="entry name" value="MutM-like, N-terminal"/>
    <property type="match status" value="1"/>
</dbReference>
<keyword evidence="19" id="KW-1185">Reference proteome</keyword>
<dbReference type="Pfam" id="PF01149">
    <property type="entry name" value="Fapy_DNA_glyco"/>
    <property type="match status" value="1"/>
</dbReference>
<dbReference type="PANTHER" id="PTHR22993:SF9">
    <property type="entry name" value="FORMAMIDOPYRIMIDINE-DNA GLYCOSYLASE"/>
    <property type="match status" value="1"/>
</dbReference>
<dbReference type="EMBL" id="JAQLOI010000001">
    <property type="protein sequence ID" value="MDB1122460.1"/>
    <property type="molecule type" value="Genomic_DNA"/>
</dbReference>
<evidence type="ECO:0000256" key="6">
    <source>
        <dbReference type="ARBA" id="ARBA00022771"/>
    </source>
</evidence>
<comment type="catalytic activity">
    <reaction evidence="14 15">
        <text>2'-deoxyribonucleotide-(2'-deoxyribose 5'-phosphate)-2'-deoxyribonucleotide-DNA = a 3'-end 2'-deoxyribonucleotide-(2,3-dehydro-2,3-deoxyribose 5'-phosphate)-DNA + a 5'-end 5'-phospho-2'-deoxyribonucleoside-DNA + H(+)</text>
        <dbReference type="Rhea" id="RHEA:66592"/>
        <dbReference type="Rhea" id="RHEA-COMP:13180"/>
        <dbReference type="Rhea" id="RHEA-COMP:16897"/>
        <dbReference type="Rhea" id="RHEA-COMP:17067"/>
        <dbReference type="ChEBI" id="CHEBI:15378"/>
        <dbReference type="ChEBI" id="CHEBI:136412"/>
        <dbReference type="ChEBI" id="CHEBI:157695"/>
        <dbReference type="ChEBI" id="CHEBI:167181"/>
        <dbReference type="EC" id="4.2.99.18"/>
    </reaction>
</comment>
<dbReference type="HAMAP" id="MF_00103">
    <property type="entry name" value="Fapy_DNA_glycosyl"/>
    <property type="match status" value="1"/>
</dbReference>
<dbReference type="InterPro" id="IPR020629">
    <property type="entry name" value="FPG_Glyclase"/>
</dbReference>
<keyword evidence="13 15" id="KW-0326">Glycosidase</keyword>
<dbReference type="PANTHER" id="PTHR22993">
    <property type="entry name" value="FORMAMIDOPYRIMIDINE-DNA GLYCOSYLASE"/>
    <property type="match status" value="1"/>
</dbReference>
<protein>
    <recommendedName>
        <fullName evidence="15">Formamidopyrimidine-DNA glycosylase</fullName>
        <shortName evidence="15">Fapy-DNA glycosylase</shortName>
        <ecNumber evidence="15">3.2.2.23</ecNumber>
    </recommendedName>
    <alternativeName>
        <fullName evidence="15">DNA-(apurinic or apyrimidinic site) lyase MutM</fullName>
        <shortName evidence="15">AP lyase MutM</shortName>
        <ecNumber evidence="15">4.2.99.18</ecNumber>
    </alternativeName>
</protein>
<dbReference type="NCBIfam" id="NF002211">
    <property type="entry name" value="PRK01103.1"/>
    <property type="match status" value="1"/>
</dbReference>
<sequence>MPELPEVEVSRMGITPHLSGKTIKKIIIRQPKLRWMIPEELSQLSGQVILSIQRRAKYLLLKTEKGSIIVHLGMSGSLRVLHEGHEPSKHDHVDLLLTDGTILRYNDPRRFGAWLWQDKEQEHELFKHLGPEPLEESFNADYMLEKAQGKRVSMKQFIMDNKVVVGVGNIYANEALFLAKIHPETAAGKLKSSKWNKLVEVIKQVLATAIKQGGTTLKDFSQADGKPGYFAQELRVYGKAGEPCPICGESIQQLKIGQRNSYFCEKCQRKQR</sequence>
<evidence type="ECO:0000313" key="19">
    <source>
        <dbReference type="Proteomes" id="UP001210678"/>
    </source>
</evidence>
<feature type="domain" description="Formamidopyrimidine-DNA glycosylase catalytic" evidence="17">
    <location>
        <begin position="2"/>
        <end position="112"/>
    </location>
</feature>
<dbReference type="PROSITE" id="PS51068">
    <property type="entry name" value="FPG_CAT"/>
    <property type="match status" value="1"/>
</dbReference>
<accession>A0ABT4YM21</accession>
<comment type="similarity">
    <text evidence="2 15">Belongs to the FPG family.</text>
</comment>
<keyword evidence="9 15" id="KW-0238">DNA-binding</keyword>
<evidence type="ECO:0000256" key="10">
    <source>
        <dbReference type="ARBA" id="ARBA00023204"/>
    </source>
</evidence>
<evidence type="ECO:0000256" key="15">
    <source>
        <dbReference type="HAMAP-Rule" id="MF_00103"/>
    </source>
</evidence>
<feature type="binding site" evidence="15">
    <location>
        <position position="109"/>
    </location>
    <ligand>
        <name>DNA</name>
        <dbReference type="ChEBI" id="CHEBI:16991"/>
    </ligand>
</feature>
<evidence type="ECO:0000256" key="11">
    <source>
        <dbReference type="ARBA" id="ARBA00023239"/>
    </source>
</evidence>
<dbReference type="GO" id="GO:0140078">
    <property type="term" value="F:class I DNA-(apurinic or apyrimidinic site) endonuclease activity"/>
    <property type="evidence" value="ECO:0007669"/>
    <property type="project" value="UniProtKB-EC"/>
</dbReference>
<dbReference type="Pfam" id="PF06831">
    <property type="entry name" value="H2TH"/>
    <property type="match status" value="1"/>
</dbReference>
<feature type="binding site" evidence="15">
    <location>
        <position position="90"/>
    </location>
    <ligand>
        <name>DNA</name>
        <dbReference type="ChEBI" id="CHEBI:16991"/>
    </ligand>
</feature>
<dbReference type="Gene3D" id="1.10.8.50">
    <property type="match status" value="1"/>
</dbReference>
<comment type="subunit">
    <text evidence="3 15">Monomer.</text>
</comment>
<feature type="active site" description="Proton donor" evidence="15">
    <location>
        <position position="3"/>
    </location>
</feature>
<dbReference type="SUPFAM" id="SSF46946">
    <property type="entry name" value="S13-like H2TH domain"/>
    <property type="match status" value="1"/>
</dbReference>
<feature type="active site" description="Proton donor; for delta-elimination activity" evidence="15">
    <location>
        <position position="259"/>
    </location>
</feature>
<keyword evidence="8 15" id="KW-0862">Zinc</keyword>
<evidence type="ECO:0000256" key="8">
    <source>
        <dbReference type="ARBA" id="ARBA00022833"/>
    </source>
</evidence>
<comment type="catalytic activity">
    <reaction evidence="1 15">
        <text>Hydrolysis of DNA containing ring-opened 7-methylguanine residues, releasing 2,6-diamino-4-hydroxy-5-(N-methyl)formamidopyrimidine.</text>
        <dbReference type="EC" id="3.2.2.23"/>
    </reaction>
</comment>
<proteinExistence type="inferred from homology"/>
<organism evidence="18 19">
    <name type="scientific">Vibrio algarum</name>
    <dbReference type="NCBI Taxonomy" id="3020714"/>
    <lineage>
        <taxon>Bacteria</taxon>
        <taxon>Pseudomonadati</taxon>
        <taxon>Pseudomonadota</taxon>
        <taxon>Gammaproteobacteria</taxon>
        <taxon>Vibrionales</taxon>
        <taxon>Vibrionaceae</taxon>
        <taxon>Vibrio</taxon>
    </lineage>
</organism>
<keyword evidence="5 15" id="KW-0227">DNA damage</keyword>
<dbReference type="InterPro" id="IPR015886">
    <property type="entry name" value="H2TH_FPG"/>
</dbReference>
<comment type="function">
    <text evidence="15">Involved in base excision repair of DNA damaged by oxidation or by mutagenic agents. Acts as DNA glycosylase that recognizes and removes damaged bases. Has a preference for oxidized purines, such as 7,8-dihydro-8-oxoguanine (8-oxoG). Has AP (apurinic/apyrimidinic) lyase activity and introduces nicks in the DNA strand. Cleaves the DNA backbone by beta-delta elimination to generate a single-strand break at the site of the removed base with both 3'- and 5'-phosphates.</text>
</comment>
<keyword evidence="12 15" id="KW-0511">Multifunctional enzyme</keyword>
<feature type="domain" description="FPG-type" evidence="16">
    <location>
        <begin position="235"/>
        <end position="269"/>
    </location>
</feature>
<keyword evidence="4 15" id="KW-0479">Metal-binding</keyword>
<dbReference type="InterPro" id="IPR015887">
    <property type="entry name" value="DNA_glyclase_Znf_dom_DNA_BS"/>
</dbReference>
<evidence type="ECO:0000256" key="1">
    <source>
        <dbReference type="ARBA" id="ARBA00001668"/>
    </source>
</evidence>
<dbReference type="NCBIfam" id="TIGR00577">
    <property type="entry name" value="fpg"/>
    <property type="match status" value="1"/>
</dbReference>
<reference evidence="18 19" key="1">
    <citation type="submission" date="2023-01" db="EMBL/GenBank/DDBJ databases">
        <title>Vibrio sp. KJ40-1 sp.nov, isolated from marine algae.</title>
        <authorList>
            <person name="Butt M."/>
            <person name="Kim J.M.J."/>
            <person name="Jeon C.O.C."/>
        </authorList>
    </citation>
    <scope>NUCLEOTIDE SEQUENCE [LARGE SCALE GENOMIC DNA]</scope>
    <source>
        <strain evidence="18 19">KJ40-1</strain>
    </source>
</reference>
<dbReference type="CDD" id="cd08966">
    <property type="entry name" value="EcFpg-like_N"/>
    <property type="match status" value="1"/>
</dbReference>
<dbReference type="SMART" id="SM01232">
    <property type="entry name" value="H2TH"/>
    <property type="match status" value="1"/>
</dbReference>
<dbReference type="EC" id="4.2.99.18" evidence="15"/>
<evidence type="ECO:0000256" key="14">
    <source>
        <dbReference type="ARBA" id="ARBA00044632"/>
    </source>
</evidence>
<dbReference type="RefSeq" id="WP_272132218.1">
    <property type="nucleotide sequence ID" value="NZ_JAQLOI010000001.1"/>
</dbReference>
<dbReference type="InterPro" id="IPR010663">
    <property type="entry name" value="Znf_FPG/IleRS"/>
</dbReference>
<dbReference type="InterPro" id="IPR012319">
    <property type="entry name" value="FPG_cat"/>
</dbReference>
<dbReference type="GO" id="GO:0008534">
    <property type="term" value="F:oxidized purine nucleobase lesion DNA N-glycosylase activity"/>
    <property type="evidence" value="ECO:0007669"/>
    <property type="project" value="UniProtKB-EC"/>
</dbReference>
<evidence type="ECO:0000313" key="18">
    <source>
        <dbReference type="EMBL" id="MDB1122460.1"/>
    </source>
</evidence>
<comment type="cofactor">
    <cofactor evidence="15">
        <name>Zn(2+)</name>
        <dbReference type="ChEBI" id="CHEBI:29105"/>
    </cofactor>
    <text evidence="15">Binds 1 zinc ion per subunit.</text>
</comment>
<dbReference type="InterPro" id="IPR010979">
    <property type="entry name" value="Ribosomal_uS13-like_H2TH"/>
</dbReference>
<evidence type="ECO:0000256" key="7">
    <source>
        <dbReference type="ARBA" id="ARBA00022801"/>
    </source>
</evidence>
<dbReference type="SUPFAM" id="SSF81624">
    <property type="entry name" value="N-terminal domain of MutM-like DNA repair proteins"/>
    <property type="match status" value="1"/>
</dbReference>
<keyword evidence="10 15" id="KW-0234">DNA repair</keyword>
<evidence type="ECO:0000256" key="3">
    <source>
        <dbReference type="ARBA" id="ARBA00011245"/>
    </source>
</evidence>
<evidence type="ECO:0000256" key="5">
    <source>
        <dbReference type="ARBA" id="ARBA00022763"/>
    </source>
</evidence>
<dbReference type="SMART" id="SM00898">
    <property type="entry name" value="Fapy_DNA_glyco"/>
    <property type="match status" value="1"/>
</dbReference>
<evidence type="ECO:0000259" key="17">
    <source>
        <dbReference type="PROSITE" id="PS51068"/>
    </source>
</evidence>
<dbReference type="PROSITE" id="PS51066">
    <property type="entry name" value="ZF_FPG_2"/>
    <property type="match status" value="1"/>
</dbReference>
<feature type="active site" description="Proton donor; for beta-elimination activity" evidence="15">
    <location>
        <position position="57"/>
    </location>
</feature>
<dbReference type="SUPFAM" id="SSF57716">
    <property type="entry name" value="Glucocorticoid receptor-like (DNA-binding domain)"/>
    <property type="match status" value="1"/>
</dbReference>
<name>A0ABT4YM21_9VIBR</name>
<evidence type="ECO:0000259" key="16">
    <source>
        <dbReference type="PROSITE" id="PS51066"/>
    </source>
</evidence>
<dbReference type="EC" id="3.2.2.23" evidence="15"/>
<evidence type="ECO:0000256" key="13">
    <source>
        <dbReference type="ARBA" id="ARBA00023295"/>
    </source>
</evidence>
<gene>
    <name evidence="15 18" type="primary">mutM</name>
    <name evidence="15" type="synonym">fpg</name>
    <name evidence="18" type="ORF">PGX00_01340</name>
</gene>
<dbReference type="Pfam" id="PF06827">
    <property type="entry name" value="zf-FPG_IleRS"/>
    <property type="match status" value="1"/>
</dbReference>
<dbReference type="PROSITE" id="PS01242">
    <property type="entry name" value="ZF_FPG_1"/>
    <property type="match status" value="1"/>
</dbReference>
<keyword evidence="11 15" id="KW-0456">Lyase</keyword>
<evidence type="ECO:0000256" key="12">
    <source>
        <dbReference type="ARBA" id="ARBA00023268"/>
    </source>
</evidence>
<dbReference type="Proteomes" id="UP001210678">
    <property type="component" value="Unassembled WGS sequence"/>
</dbReference>
<feature type="binding site" evidence="15">
    <location>
        <position position="150"/>
    </location>
    <ligand>
        <name>DNA</name>
        <dbReference type="ChEBI" id="CHEBI:16991"/>
    </ligand>
</feature>